<dbReference type="AlphaFoldDB" id="A0A9J6EXJ9"/>
<proteinExistence type="predicted"/>
<reference evidence="3" key="2">
    <citation type="submission" date="2021-09" db="EMBL/GenBank/DDBJ databases">
        <authorList>
            <person name="Jia N."/>
            <person name="Wang J."/>
            <person name="Shi W."/>
            <person name="Du L."/>
            <person name="Sun Y."/>
            <person name="Zhan W."/>
            <person name="Jiang J."/>
            <person name="Wang Q."/>
            <person name="Zhang B."/>
            <person name="Ji P."/>
            <person name="Sakyi L.B."/>
            <person name="Cui X."/>
            <person name="Yuan T."/>
            <person name="Jiang B."/>
            <person name="Yang W."/>
            <person name="Lam T.T.-Y."/>
            <person name="Chang Q."/>
            <person name="Ding S."/>
            <person name="Wang X."/>
            <person name="Zhu J."/>
            <person name="Ruan X."/>
            <person name="Zhao L."/>
            <person name="Wei J."/>
            <person name="Que T."/>
            <person name="Du C."/>
            <person name="Cheng J."/>
            <person name="Dai P."/>
            <person name="Han X."/>
            <person name="Huang E."/>
            <person name="Gao Y."/>
            <person name="Liu J."/>
            <person name="Shao H."/>
            <person name="Ye R."/>
            <person name="Li L."/>
            <person name="Wei W."/>
            <person name="Wang X."/>
            <person name="Wang C."/>
            <person name="Huo Q."/>
            <person name="Li W."/>
            <person name="Guo W."/>
            <person name="Chen H."/>
            <person name="Chen S."/>
            <person name="Zhou L."/>
            <person name="Zhou L."/>
            <person name="Ni X."/>
            <person name="Tian J."/>
            <person name="Zhou Y."/>
            <person name="Sheng Y."/>
            <person name="Liu T."/>
            <person name="Pan Y."/>
            <person name="Xia L."/>
            <person name="Li J."/>
            <person name="Zhao F."/>
            <person name="Cao W."/>
        </authorList>
    </citation>
    <scope>NUCLEOTIDE SEQUENCE</scope>
    <source>
        <strain evidence="3">Rmic-2018</strain>
        <tissue evidence="3">Larvae</tissue>
    </source>
</reference>
<feature type="region of interest" description="Disordered" evidence="1">
    <location>
        <begin position="126"/>
        <end position="151"/>
    </location>
</feature>
<name>A0A9J6EXJ9_RHIMP</name>
<keyword evidence="4" id="KW-1185">Reference proteome</keyword>
<keyword evidence="2" id="KW-0812">Transmembrane</keyword>
<accession>A0A9J6EXJ9</accession>
<keyword evidence="2" id="KW-0472">Membrane</keyword>
<dbReference type="EMBL" id="JABSTU010000001">
    <property type="protein sequence ID" value="KAH8039182.1"/>
    <property type="molecule type" value="Genomic_DNA"/>
</dbReference>
<evidence type="ECO:0000256" key="2">
    <source>
        <dbReference type="SAM" id="Phobius"/>
    </source>
</evidence>
<organism evidence="3 4">
    <name type="scientific">Rhipicephalus microplus</name>
    <name type="common">Cattle tick</name>
    <name type="synonym">Boophilus microplus</name>
    <dbReference type="NCBI Taxonomy" id="6941"/>
    <lineage>
        <taxon>Eukaryota</taxon>
        <taxon>Metazoa</taxon>
        <taxon>Ecdysozoa</taxon>
        <taxon>Arthropoda</taxon>
        <taxon>Chelicerata</taxon>
        <taxon>Arachnida</taxon>
        <taxon>Acari</taxon>
        <taxon>Parasitiformes</taxon>
        <taxon>Ixodida</taxon>
        <taxon>Ixodoidea</taxon>
        <taxon>Ixodidae</taxon>
        <taxon>Rhipicephalinae</taxon>
        <taxon>Rhipicephalus</taxon>
        <taxon>Boophilus</taxon>
    </lineage>
</organism>
<evidence type="ECO:0000256" key="1">
    <source>
        <dbReference type="SAM" id="MobiDB-lite"/>
    </source>
</evidence>
<feature type="transmembrane region" description="Helical" evidence="2">
    <location>
        <begin position="76"/>
        <end position="97"/>
    </location>
</feature>
<dbReference type="Proteomes" id="UP000821866">
    <property type="component" value="Chromosome 1"/>
</dbReference>
<reference evidence="3" key="1">
    <citation type="journal article" date="2020" name="Cell">
        <title>Large-Scale Comparative Analyses of Tick Genomes Elucidate Their Genetic Diversity and Vector Capacities.</title>
        <authorList>
            <consortium name="Tick Genome and Microbiome Consortium (TIGMIC)"/>
            <person name="Jia N."/>
            <person name="Wang J."/>
            <person name="Shi W."/>
            <person name="Du L."/>
            <person name="Sun Y."/>
            <person name="Zhan W."/>
            <person name="Jiang J.F."/>
            <person name="Wang Q."/>
            <person name="Zhang B."/>
            <person name="Ji P."/>
            <person name="Bell-Sakyi L."/>
            <person name="Cui X.M."/>
            <person name="Yuan T.T."/>
            <person name="Jiang B.G."/>
            <person name="Yang W.F."/>
            <person name="Lam T.T."/>
            <person name="Chang Q.C."/>
            <person name="Ding S.J."/>
            <person name="Wang X.J."/>
            <person name="Zhu J.G."/>
            <person name="Ruan X.D."/>
            <person name="Zhao L."/>
            <person name="Wei J.T."/>
            <person name="Ye R.Z."/>
            <person name="Que T.C."/>
            <person name="Du C.H."/>
            <person name="Zhou Y.H."/>
            <person name="Cheng J.X."/>
            <person name="Dai P.F."/>
            <person name="Guo W.B."/>
            <person name="Han X.H."/>
            <person name="Huang E.J."/>
            <person name="Li L.F."/>
            <person name="Wei W."/>
            <person name="Gao Y.C."/>
            <person name="Liu J.Z."/>
            <person name="Shao H.Z."/>
            <person name="Wang X."/>
            <person name="Wang C.C."/>
            <person name="Yang T.C."/>
            <person name="Huo Q.B."/>
            <person name="Li W."/>
            <person name="Chen H.Y."/>
            <person name="Chen S.E."/>
            <person name="Zhou L.G."/>
            <person name="Ni X.B."/>
            <person name="Tian J.H."/>
            <person name="Sheng Y."/>
            <person name="Liu T."/>
            <person name="Pan Y.S."/>
            <person name="Xia L.Y."/>
            <person name="Li J."/>
            <person name="Zhao F."/>
            <person name="Cao W.C."/>
        </authorList>
    </citation>
    <scope>NUCLEOTIDE SEQUENCE</scope>
    <source>
        <strain evidence="3">Rmic-2018</strain>
    </source>
</reference>
<protein>
    <submittedName>
        <fullName evidence="3">Uncharacterized protein</fullName>
    </submittedName>
</protein>
<comment type="caution">
    <text evidence="3">The sequence shown here is derived from an EMBL/GenBank/DDBJ whole genome shotgun (WGS) entry which is preliminary data.</text>
</comment>
<keyword evidence="2" id="KW-1133">Transmembrane helix</keyword>
<evidence type="ECO:0000313" key="4">
    <source>
        <dbReference type="Proteomes" id="UP000821866"/>
    </source>
</evidence>
<sequence length="295" mass="32231">MPGGKEEVVTQILQRALVTRAHRSTVLIPRRNRWLLWKYPCHFSIMSVESSLAFLDNVPRRRRTAKKGCSKGAAATGFAVLSLLGVCGIAVVLTLIMRDLREGEVKETASLEARRTALPVAPVRKDAVRTQPAPGHQSKRMDSPSSGEVHKGARHQGRIFNVSRMATSTSPVTPGKSDNASDGYDIHGELDADSNDTLEHNGTIVTEETAPAFASGEDHYRVVSNGFDVSAEDADDAVIEDAKRDLQHSPLIARGSDTSNPSRFQESSGTPVYLCPYGASNYCDFHRRDFHAAYN</sequence>
<evidence type="ECO:0000313" key="3">
    <source>
        <dbReference type="EMBL" id="KAH8039182.1"/>
    </source>
</evidence>
<gene>
    <name evidence="3" type="ORF">HPB51_005358</name>
</gene>